<dbReference type="GeneID" id="69116968"/>
<feature type="transmembrane region" description="Helical" evidence="1">
    <location>
        <begin position="6"/>
        <end position="26"/>
    </location>
</feature>
<proteinExistence type="predicted"/>
<dbReference type="InterPro" id="IPR055757">
    <property type="entry name" value="DUF7333"/>
</dbReference>
<dbReference type="EMBL" id="JBHRWN010000002">
    <property type="protein sequence ID" value="MFC3477109.1"/>
    <property type="molecule type" value="Genomic_DNA"/>
</dbReference>
<dbReference type="RefSeq" id="WP_232571758.1">
    <property type="nucleotide sequence ID" value="NZ_CP089466.1"/>
</dbReference>
<dbReference type="Proteomes" id="UP001595660">
    <property type="component" value="Unassembled WGS sequence"/>
</dbReference>
<accession>A0ABD5NDI0</accession>
<dbReference type="Pfam" id="PF24020">
    <property type="entry name" value="DUF7333"/>
    <property type="match status" value="1"/>
</dbReference>
<name>A0ABD5NDI0_9EURY</name>
<protein>
    <submittedName>
        <fullName evidence="2">Uncharacterized protein</fullName>
    </submittedName>
</protein>
<dbReference type="AlphaFoldDB" id="A0ABD5NDI0"/>
<organism evidence="2 3">
    <name type="scientific">Halobacterium litoreum</name>
    <dbReference type="NCBI Taxonomy" id="2039234"/>
    <lineage>
        <taxon>Archaea</taxon>
        <taxon>Methanobacteriati</taxon>
        <taxon>Methanobacteriota</taxon>
        <taxon>Stenosarchaea group</taxon>
        <taxon>Halobacteria</taxon>
        <taxon>Halobacteriales</taxon>
        <taxon>Halobacteriaceae</taxon>
        <taxon>Halobacterium</taxon>
    </lineage>
</organism>
<evidence type="ECO:0000313" key="2">
    <source>
        <dbReference type="EMBL" id="MFC3477109.1"/>
    </source>
</evidence>
<evidence type="ECO:0000256" key="1">
    <source>
        <dbReference type="SAM" id="Phobius"/>
    </source>
</evidence>
<feature type="transmembrane region" description="Helical" evidence="1">
    <location>
        <begin position="33"/>
        <end position="54"/>
    </location>
</feature>
<sequence>MEFDFVRSVGVLVAIVVVGIAGLAAMDVMQTDTLFMMVLPSMIAFAVVSFFLGMKHGEFRASP</sequence>
<evidence type="ECO:0000313" key="3">
    <source>
        <dbReference type="Proteomes" id="UP001595660"/>
    </source>
</evidence>
<comment type="caution">
    <text evidence="2">The sequence shown here is derived from an EMBL/GenBank/DDBJ whole genome shotgun (WGS) entry which is preliminary data.</text>
</comment>
<keyword evidence="3" id="KW-1185">Reference proteome</keyword>
<keyword evidence="1" id="KW-0472">Membrane</keyword>
<keyword evidence="1" id="KW-0812">Transmembrane</keyword>
<reference evidence="2 3" key="1">
    <citation type="journal article" date="2019" name="Int. J. Syst. Evol. Microbiol.">
        <title>The Global Catalogue of Microorganisms (GCM) 10K type strain sequencing project: providing services to taxonomists for standard genome sequencing and annotation.</title>
        <authorList>
            <consortium name="The Broad Institute Genomics Platform"/>
            <consortium name="The Broad Institute Genome Sequencing Center for Infectious Disease"/>
            <person name="Wu L."/>
            <person name="Ma J."/>
        </authorList>
    </citation>
    <scope>NUCLEOTIDE SEQUENCE [LARGE SCALE GENOMIC DNA]</scope>
    <source>
        <strain evidence="2 3">CGMCC 1.12562</strain>
    </source>
</reference>
<gene>
    <name evidence="2" type="ORF">ACFOKC_05165</name>
</gene>
<keyword evidence="1" id="KW-1133">Transmembrane helix</keyword>